<dbReference type="Gene3D" id="1.10.720.10">
    <property type="match status" value="1"/>
</dbReference>
<evidence type="ECO:0000313" key="3">
    <source>
        <dbReference type="EMBL" id="AJC49801.1"/>
    </source>
</evidence>
<dbReference type="HOGENOM" id="CLU_1188901_0_0_14"/>
<dbReference type="InterPro" id="IPR011112">
    <property type="entry name" value="Rho-like_N"/>
</dbReference>
<accession>A0A0A8EC69</accession>
<dbReference type="InterPro" id="IPR036269">
    <property type="entry name" value="Rho_N_sf"/>
</dbReference>
<dbReference type="GO" id="GO:0006353">
    <property type="term" value="P:DNA-templated transcription termination"/>
    <property type="evidence" value="ECO:0007669"/>
    <property type="project" value="InterPro"/>
</dbReference>
<organism evidence="3 4">
    <name type="scientific">Mesomycoplasma flocculare ATCC 27399</name>
    <dbReference type="NCBI Taxonomy" id="743971"/>
    <lineage>
        <taxon>Bacteria</taxon>
        <taxon>Bacillati</taxon>
        <taxon>Mycoplasmatota</taxon>
        <taxon>Mycoplasmoidales</taxon>
        <taxon>Metamycoplasmataceae</taxon>
        <taxon>Mesomycoplasma</taxon>
    </lineage>
</organism>
<feature type="transmembrane region" description="Helical" evidence="1">
    <location>
        <begin position="62"/>
        <end position="84"/>
    </location>
</feature>
<keyword evidence="1" id="KW-0812">Transmembrane</keyword>
<sequence length="278" mass="31990">MMWGNPLGNNKIPTIAELWKNEKKQYRIWIFSYPILLALLAILLGVRLFLNFDIKSFGLVSSILSILFTAATLFFYIISLFISYKEKDFSMIGNRSFFVNLVAFSLSVLSIVNSTIAIINDLNTGDKNFALILAIQIILVSLIFILIPYFYTRVLKIKSIFKLSHSIITFEQQISELKKDPQAFSKFMNIFDLNQDVANLSKNGNSANFDFDASQDLEQNNKKPRTKNEKIKITLEKLPFTNLHEIAKKLEISGYQDLKKQELIELLTRILAQQENKK</sequence>
<dbReference type="KEGG" id="mfq:MYF_01335"/>
<feature type="transmembrane region" description="Helical" evidence="1">
    <location>
        <begin position="28"/>
        <end position="50"/>
    </location>
</feature>
<evidence type="ECO:0000259" key="2">
    <source>
        <dbReference type="SMART" id="SM00959"/>
    </source>
</evidence>
<keyword evidence="4" id="KW-1185">Reference proteome</keyword>
<feature type="transmembrane region" description="Helical" evidence="1">
    <location>
        <begin position="96"/>
        <end position="119"/>
    </location>
</feature>
<feature type="domain" description="Rho termination factor-like N-terminal" evidence="2">
    <location>
        <begin position="234"/>
        <end position="276"/>
    </location>
</feature>
<dbReference type="Pfam" id="PF07498">
    <property type="entry name" value="Rho_N"/>
    <property type="match status" value="1"/>
</dbReference>
<gene>
    <name evidence="3" type="ORF">MYF_01335</name>
</gene>
<dbReference type="SMART" id="SM00959">
    <property type="entry name" value="Rho_N"/>
    <property type="match status" value="1"/>
</dbReference>
<protein>
    <recommendedName>
        <fullName evidence="2">Rho termination factor-like N-terminal domain-containing protein</fullName>
    </recommendedName>
</protein>
<name>A0A0A8EC69_MESFC</name>
<dbReference type="SUPFAM" id="SSF68912">
    <property type="entry name" value="Rho N-terminal domain-like"/>
    <property type="match status" value="1"/>
</dbReference>
<dbReference type="Proteomes" id="UP000031129">
    <property type="component" value="Chromosome"/>
</dbReference>
<evidence type="ECO:0000256" key="1">
    <source>
        <dbReference type="SAM" id="Phobius"/>
    </source>
</evidence>
<evidence type="ECO:0000313" key="4">
    <source>
        <dbReference type="Proteomes" id="UP000031129"/>
    </source>
</evidence>
<reference evidence="3 4" key="1">
    <citation type="journal article" date="2015" name="Genome Announc.">
        <title>Complete Genome Sequence of Mycoplasma flocculare Strain Ms42T (ATCC 27399T).</title>
        <authorList>
            <person name="Calcutt M.J."/>
            <person name="Foecking M.F."/>
            <person name="Heidari M.B."/>
            <person name="McIntosh M.A."/>
        </authorList>
    </citation>
    <scope>NUCLEOTIDE SEQUENCE [LARGE SCALE GENOMIC DNA]</scope>
    <source>
        <strain evidence="4">ATCC 27399</strain>
    </source>
</reference>
<feature type="transmembrane region" description="Helical" evidence="1">
    <location>
        <begin position="131"/>
        <end position="152"/>
    </location>
</feature>
<dbReference type="AlphaFoldDB" id="A0A0A8EC69"/>
<dbReference type="OrthoDB" id="401068at2"/>
<keyword evidence="1" id="KW-0472">Membrane</keyword>
<keyword evidence="1" id="KW-1133">Transmembrane helix</keyword>
<proteinExistence type="predicted"/>
<dbReference type="EMBL" id="CP007585">
    <property type="protein sequence ID" value="AJC49801.1"/>
    <property type="molecule type" value="Genomic_DNA"/>
</dbReference>